<protein>
    <submittedName>
        <fullName evidence="4">Ribosomal-protein-alanine N-acetyltransferase</fullName>
    </submittedName>
</protein>
<dbReference type="PROSITE" id="PS51186">
    <property type="entry name" value="GNAT"/>
    <property type="match status" value="1"/>
</dbReference>
<gene>
    <name evidence="4" type="ORF">XINFAN_03473</name>
</gene>
<dbReference type="PANTHER" id="PTHR43420:SF12">
    <property type="entry name" value="N-ACETYLTRANSFERASE DOMAIN-CONTAINING PROTEIN"/>
    <property type="match status" value="1"/>
</dbReference>
<dbReference type="AlphaFoldDB" id="A0A3P5XUN2"/>
<dbReference type="Pfam" id="PF00583">
    <property type="entry name" value="Acetyltransf_1"/>
    <property type="match status" value="1"/>
</dbReference>
<dbReference type="PANTHER" id="PTHR43420">
    <property type="entry name" value="ACETYLTRANSFERASE"/>
    <property type="match status" value="1"/>
</dbReference>
<keyword evidence="5" id="KW-1185">Reference proteome</keyword>
<dbReference type="InterPro" id="IPR016181">
    <property type="entry name" value="Acyl_CoA_acyltransferase"/>
</dbReference>
<feature type="domain" description="N-acetyltransferase" evidence="3">
    <location>
        <begin position="1"/>
        <end position="138"/>
    </location>
</feature>
<organism evidence="4 5">
    <name type="scientific">Pseudogemmobacter humi</name>
    <dbReference type="NCBI Taxonomy" id="2483812"/>
    <lineage>
        <taxon>Bacteria</taxon>
        <taxon>Pseudomonadati</taxon>
        <taxon>Pseudomonadota</taxon>
        <taxon>Alphaproteobacteria</taxon>
        <taxon>Rhodobacterales</taxon>
        <taxon>Paracoccaceae</taxon>
        <taxon>Pseudogemmobacter</taxon>
    </lineage>
</organism>
<name>A0A3P5XUN2_9RHOB</name>
<dbReference type="CDD" id="cd04301">
    <property type="entry name" value="NAT_SF"/>
    <property type="match status" value="1"/>
</dbReference>
<dbReference type="OrthoDB" id="9804026at2"/>
<evidence type="ECO:0000259" key="3">
    <source>
        <dbReference type="PROSITE" id="PS51186"/>
    </source>
</evidence>
<keyword evidence="1 4" id="KW-0808">Transferase</keyword>
<reference evidence="4 5" key="1">
    <citation type="submission" date="2018-11" db="EMBL/GenBank/DDBJ databases">
        <authorList>
            <person name="Criscuolo A."/>
        </authorList>
    </citation>
    <scope>NUCLEOTIDE SEQUENCE [LARGE SCALE GENOMIC DNA]</scope>
    <source>
        <strain evidence="4">ACIP111625</strain>
    </source>
</reference>
<dbReference type="InterPro" id="IPR000182">
    <property type="entry name" value="GNAT_dom"/>
</dbReference>
<dbReference type="SUPFAM" id="SSF55729">
    <property type="entry name" value="Acyl-CoA N-acyltransferases (Nat)"/>
    <property type="match status" value="1"/>
</dbReference>
<accession>A0A3P5XUN2</accession>
<evidence type="ECO:0000256" key="1">
    <source>
        <dbReference type="ARBA" id="ARBA00022679"/>
    </source>
</evidence>
<keyword evidence="2" id="KW-0012">Acyltransferase</keyword>
<proteinExistence type="predicted"/>
<sequence>MPDPAELARIHAGCFTTPRPWSATEIAALLAQPHVFLIDAPAGFLIGSTVAGEAELLTLAVLPGARRRGIGQALVAGFFTEALARGAERAFLEVLAENAPAIALYERAGFSRAGVRRGYYTAPSGARIDALVLSRALP</sequence>
<dbReference type="RefSeq" id="WP_124088176.1">
    <property type="nucleotide sequence ID" value="NZ_UXAW01000096.1"/>
</dbReference>
<dbReference type="Proteomes" id="UP000277498">
    <property type="component" value="Unassembled WGS sequence"/>
</dbReference>
<dbReference type="GO" id="GO:0016747">
    <property type="term" value="F:acyltransferase activity, transferring groups other than amino-acyl groups"/>
    <property type="evidence" value="ECO:0007669"/>
    <property type="project" value="InterPro"/>
</dbReference>
<dbReference type="EMBL" id="UXAW01000096">
    <property type="protein sequence ID" value="VDC32878.1"/>
    <property type="molecule type" value="Genomic_DNA"/>
</dbReference>
<dbReference type="InterPro" id="IPR050680">
    <property type="entry name" value="YpeA/RimI_acetyltransf"/>
</dbReference>
<evidence type="ECO:0000313" key="4">
    <source>
        <dbReference type="EMBL" id="VDC32878.1"/>
    </source>
</evidence>
<dbReference type="Gene3D" id="3.40.630.30">
    <property type="match status" value="1"/>
</dbReference>
<evidence type="ECO:0000313" key="5">
    <source>
        <dbReference type="Proteomes" id="UP000277498"/>
    </source>
</evidence>
<evidence type="ECO:0000256" key="2">
    <source>
        <dbReference type="ARBA" id="ARBA00023315"/>
    </source>
</evidence>